<dbReference type="KEGG" id="tng:GSTEN00034719G001"/>
<dbReference type="Pfam" id="PF00640">
    <property type="entry name" value="PID"/>
    <property type="match status" value="1"/>
</dbReference>
<dbReference type="SUPFAM" id="SSF55550">
    <property type="entry name" value="SH2 domain"/>
    <property type="match status" value="1"/>
</dbReference>
<evidence type="ECO:0000256" key="2">
    <source>
        <dbReference type="PROSITE-ProRule" id="PRU00191"/>
    </source>
</evidence>
<feature type="compositionally biased region" description="Low complexity" evidence="3">
    <location>
        <begin position="48"/>
        <end position="60"/>
    </location>
</feature>
<dbReference type="OrthoDB" id="9938362at2759"/>
<sequence>GMLHRTKYNRFRNESVTSVDELLHGLPMNPKVSASPETSYTPTAEVQSSSTTTASSTPASLGSNHLEDGGTTLCTLINKVSGLKFSNSGSLLGIKGLPSAVKDLAVSKLQVGGGSGSCGSGSPSPAAAAAAAATAAAAAAASGAGDSVCGPHAALCSQLELAVGMSKKGRLDELQLGRVEWNPGGGGALVSKPSRGWLHSSDKISGPGVTYIVKYLGCIEVLRSMRSLDFTTRSQITREAISLVCEALPGTKGALRKRKPPSKTLSSILGKSNLQFAGMSINLNISTNSLNLMTPDGKQIIANHHMQSISFASGGDPDTTDYVAYVAKDPVNRRACHILECSDGLAQDVISTIGQAFDLRFQQYLQCPSGKISSPHDRVLNMEELTWTEEEEESAEHPYYNNIPGKMPPPGGIIDTRLTSQNTAQDGCQVVFLTPGRVPKYFFLFLWLTVRLYVIRWAQDLSTRRITRGDTALKTGEMTESPCSYNRVGNWLEPLQNRIGTAPCVQLFFSLSPAGSFDVISLPESKVQAQKVEMPAYVNTQQIDAQVLAALQAEGENVTKGLAPAAKESPQKDLFDMKPFEDAIHSQGPEPSQAAALSKAASVDNASPLLVRSLAFRAQEELEGQEWYHGIMSRREAEKLLRDDGDFLVRKSTTNPGSYVLTGLHNGLAKHLLLVDPEGTVRTKDHVFDSILHLIGHHRDNNLPILSAGSELFLLQPVG</sequence>
<keyword evidence="1 2" id="KW-0727">SH2 domain</keyword>
<feature type="region of interest" description="Disordered" evidence="3">
    <location>
        <begin position="27"/>
        <end position="64"/>
    </location>
</feature>
<dbReference type="InterPro" id="IPR011993">
    <property type="entry name" value="PH-like_dom_sf"/>
</dbReference>
<dbReference type="InterPro" id="IPR036860">
    <property type="entry name" value="SH2_dom_sf"/>
</dbReference>
<dbReference type="PRINTS" id="PR00629">
    <property type="entry name" value="SHCPIDOMAIN"/>
</dbReference>
<dbReference type="PANTHER" id="PTHR10337:SF4">
    <property type="entry name" value="SHC-TRANSFORMING PROTEIN 3"/>
    <property type="match status" value="1"/>
</dbReference>
<dbReference type="PROSITE" id="PS01179">
    <property type="entry name" value="PID"/>
    <property type="match status" value="1"/>
</dbReference>
<name>Q4RGP1_TETNG</name>
<dbReference type="FunFam" id="2.30.29.30:FF:000036">
    <property type="entry name" value="SHC-transforming protein 1 isoform 3"/>
    <property type="match status" value="1"/>
</dbReference>
<evidence type="ECO:0000256" key="1">
    <source>
        <dbReference type="ARBA" id="ARBA00022999"/>
    </source>
</evidence>
<feature type="non-terminal residue" evidence="6">
    <location>
        <position position="1"/>
    </location>
</feature>
<dbReference type="GO" id="GO:0007169">
    <property type="term" value="P:cell surface receptor protein tyrosine kinase signaling pathway"/>
    <property type="evidence" value="ECO:0007669"/>
    <property type="project" value="TreeGrafter"/>
</dbReference>
<dbReference type="InterPro" id="IPR006019">
    <property type="entry name" value="PID_Shc-like"/>
</dbReference>
<dbReference type="Pfam" id="PF00017">
    <property type="entry name" value="SH2"/>
    <property type="match status" value="1"/>
</dbReference>
<gene>
    <name evidence="6" type="ORF">GSTENG00034719001</name>
</gene>
<dbReference type="InterPro" id="IPR051235">
    <property type="entry name" value="CEP152/SHC-Transforming"/>
</dbReference>
<dbReference type="CDD" id="cd09925">
    <property type="entry name" value="SH2_SHC"/>
    <property type="match status" value="1"/>
</dbReference>
<evidence type="ECO:0000259" key="4">
    <source>
        <dbReference type="PROSITE" id="PS01179"/>
    </source>
</evidence>
<reference evidence="6" key="2">
    <citation type="submission" date="2004-02" db="EMBL/GenBank/DDBJ databases">
        <authorList>
            <consortium name="Genoscope"/>
            <consortium name="Whitehead Institute Centre for Genome Research"/>
        </authorList>
    </citation>
    <scope>NUCLEOTIDE SEQUENCE</scope>
</reference>
<dbReference type="PRINTS" id="PR00401">
    <property type="entry name" value="SH2DOMAIN"/>
</dbReference>
<feature type="non-terminal residue" evidence="6">
    <location>
        <position position="719"/>
    </location>
</feature>
<dbReference type="Gene3D" id="2.30.29.30">
    <property type="entry name" value="Pleckstrin-homology domain (PH domain)/Phosphotyrosine-binding domain (PTB)"/>
    <property type="match status" value="1"/>
</dbReference>
<dbReference type="InterPro" id="IPR000980">
    <property type="entry name" value="SH2"/>
</dbReference>
<dbReference type="GO" id="GO:0005886">
    <property type="term" value="C:plasma membrane"/>
    <property type="evidence" value="ECO:0007669"/>
    <property type="project" value="TreeGrafter"/>
</dbReference>
<feature type="domain" description="SH2" evidence="5">
    <location>
        <begin position="627"/>
        <end position="718"/>
    </location>
</feature>
<feature type="compositionally biased region" description="Polar residues" evidence="3">
    <location>
        <begin position="35"/>
        <end position="47"/>
    </location>
</feature>
<dbReference type="InterPro" id="IPR006020">
    <property type="entry name" value="PTB/PI_dom"/>
</dbReference>
<dbReference type="CDD" id="cd01209">
    <property type="entry name" value="PTB_Shc"/>
    <property type="match status" value="1"/>
</dbReference>
<reference evidence="6" key="1">
    <citation type="journal article" date="2004" name="Nature">
        <title>Genome duplication in the teleost fish Tetraodon nigroviridis reveals the early vertebrate proto-karyotype.</title>
        <authorList>
            <person name="Jaillon O."/>
            <person name="Aury J.-M."/>
            <person name="Brunet F."/>
            <person name="Petit J.-L."/>
            <person name="Stange-Thomann N."/>
            <person name="Mauceli E."/>
            <person name="Bouneau L."/>
            <person name="Fischer C."/>
            <person name="Ozouf-Costaz C."/>
            <person name="Bernot A."/>
            <person name="Nicaud S."/>
            <person name="Jaffe D."/>
            <person name="Fisher S."/>
            <person name="Lutfalla G."/>
            <person name="Dossat C."/>
            <person name="Segurens B."/>
            <person name="Dasilva C."/>
            <person name="Salanoubat M."/>
            <person name="Levy M."/>
            <person name="Boudet N."/>
            <person name="Castellano S."/>
            <person name="Anthouard V."/>
            <person name="Jubin C."/>
            <person name="Castelli V."/>
            <person name="Katinka M."/>
            <person name="Vacherie B."/>
            <person name="Biemont C."/>
            <person name="Skalli Z."/>
            <person name="Cattolico L."/>
            <person name="Poulain J."/>
            <person name="De Berardinis V."/>
            <person name="Cruaud C."/>
            <person name="Duprat S."/>
            <person name="Brottier P."/>
            <person name="Coutanceau J.-P."/>
            <person name="Gouzy J."/>
            <person name="Parra G."/>
            <person name="Lardier G."/>
            <person name="Chapple C."/>
            <person name="McKernan K.J."/>
            <person name="McEwan P."/>
            <person name="Bosak S."/>
            <person name="Kellis M."/>
            <person name="Volff J.-N."/>
            <person name="Guigo R."/>
            <person name="Zody M.C."/>
            <person name="Mesirov J."/>
            <person name="Lindblad-Toh K."/>
            <person name="Birren B."/>
            <person name="Nusbaum C."/>
            <person name="Kahn D."/>
            <person name="Robinson-Rechavi M."/>
            <person name="Laudet V."/>
            <person name="Schachter V."/>
            <person name="Quetier F."/>
            <person name="Saurin W."/>
            <person name="Scarpelli C."/>
            <person name="Wincker P."/>
            <person name="Lander E.S."/>
            <person name="Weissenbach J."/>
            <person name="Roest Crollius H."/>
        </authorList>
    </citation>
    <scope>NUCLEOTIDE SEQUENCE [LARGE SCALE GENOMIC DNA]</scope>
</reference>
<dbReference type="InterPro" id="IPR035676">
    <property type="entry name" value="SHC_SH2"/>
</dbReference>
<dbReference type="EMBL" id="CAAE01015094">
    <property type="protein sequence ID" value="CAG12441.1"/>
    <property type="molecule type" value="Genomic_DNA"/>
</dbReference>
<dbReference type="GO" id="GO:0030971">
    <property type="term" value="F:receptor tyrosine kinase binding"/>
    <property type="evidence" value="ECO:0007669"/>
    <property type="project" value="TreeGrafter"/>
</dbReference>
<feature type="domain" description="PID" evidence="4">
    <location>
        <begin position="206"/>
        <end position="368"/>
    </location>
</feature>
<dbReference type="Gene3D" id="3.30.505.10">
    <property type="entry name" value="SH2 domain"/>
    <property type="match status" value="1"/>
</dbReference>
<dbReference type="FunFam" id="3.30.505.10:FF:000005">
    <property type="entry name" value="SHC-transforming protein 1 isoform 3"/>
    <property type="match status" value="1"/>
</dbReference>
<dbReference type="PROSITE" id="PS50001">
    <property type="entry name" value="SH2"/>
    <property type="match status" value="1"/>
</dbReference>
<proteinExistence type="predicted"/>
<dbReference type="PANTHER" id="PTHR10337">
    <property type="entry name" value="SHC TRANSFORMING PROTEIN"/>
    <property type="match status" value="1"/>
</dbReference>
<protein>
    <submittedName>
        <fullName evidence="6">Chromosome 4 SCAF15094, whole genome shotgun sequence</fullName>
    </submittedName>
</protein>
<dbReference type="SMART" id="SM00252">
    <property type="entry name" value="SH2"/>
    <property type="match status" value="1"/>
</dbReference>
<dbReference type="AlphaFoldDB" id="Q4RGP1"/>
<evidence type="ECO:0000313" key="6">
    <source>
        <dbReference type="EMBL" id="CAG12441.1"/>
    </source>
</evidence>
<accession>Q4RGP1</accession>
<evidence type="ECO:0000259" key="5">
    <source>
        <dbReference type="PROSITE" id="PS50001"/>
    </source>
</evidence>
<dbReference type="SMART" id="SM00462">
    <property type="entry name" value="PTB"/>
    <property type="match status" value="1"/>
</dbReference>
<organism evidence="6">
    <name type="scientific">Tetraodon nigroviridis</name>
    <name type="common">Spotted green pufferfish</name>
    <name type="synonym">Chelonodon nigroviridis</name>
    <dbReference type="NCBI Taxonomy" id="99883"/>
    <lineage>
        <taxon>Eukaryota</taxon>
        <taxon>Metazoa</taxon>
        <taxon>Chordata</taxon>
        <taxon>Craniata</taxon>
        <taxon>Vertebrata</taxon>
        <taxon>Euteleostomi</taxon>
        <taxon>Actinopterygii</taxon>
        <taxon>Neopterygii</taxon>
        <taxon>Teleostei</taxon>
        <taxon>Neoteleostei</taxon>
        <taxon>Acanthomorphata</taxon>
        <taxon>Eupercaria</taxon>
        <taxon>Tetraodontiformes</taxon>
        <taxon>Tetradontoidea</taxon>
        <taxon>Tetraodontidae</taxon>
        <taxon>Tetraodon</taxon>
    </lineage>
</organism>
<dbReference type="SUPFAM" id="SSF50729">
    <property type="entry name" value="PH domain-like"/>
    <property type="match status" value="1"/>
</dbReference>
<dbReference type="GO" id="GO:0035556">
    <property type="term" value="P:intracellular signal transduction"/>
    <property type="evidence" value="ECO:0007669"/>
    <property type="project" value="InterPro"/>
</dbReference>
<evidence type="ECO:0000256" key="3">
    <source>
        <dbReference type="SAM" id="MobiDB-lite"/>
    </source>
</evidence>